<keyword evidence="3 10" id="KW-0808">Transferase</keyword>
<dbReference type="EMBL" id="JAFKGL010000025">
    <property type="protein sequence ID" value="MBN9413502.1"/>
    <property type="molecule type" value="Genomic_DNA"/>
</dbReference>
<evidence type="ECO:0000256" key="9">
    <source>
        <dbReference type="ARBA" id="ARBA00049152"/>
    </source>
</evidence>
<dbReference type="SUPFAM" id="SSF52096">
    <property type="entry name" value="ClpP/crotonase"/>
    <property type="match status" value="1"/>
</dbReference>
<dbReference type="NCBIfam" id="NF004344">
    <property type="entry name" value="PRK05724.1"/>
    <property type="match status" value="1"/>
</dbReference>
<evidence type="ECO:0000256" key="3">
    <source>
        <dbReference type="ARBA" id="ARBA00022679"/>
    </source>
</evidence>
<name>A0A8J7PRR7_9PROT</name>
<dbReference type="Gene3D" id="3.90.226.10">
    <property type="entry name" value="2-enoyl-CoA Hydratase, Chain A, domain 1"/>
    <property type="match status" value="1"/>
</dbReference>
<comment type="pathway">
    <text evidence="1 10">Lipid metabolism; malonyl-CoA biosynthesis; malonyl-CoA from acetyl-CoA: step 1/1.</text>
</comment>
<dbReference type="UniPathway" id="UPA00655">
    <property type="reaction ID" value="UER00711"/>
</dbReference>
<evidence type="ECO:0000313" key="12">
    <source>
        <dbReference type="EMBL" id="MBN9413502.1"/>
    </source>
</evidence>
<dbReference type="GO" id="GO:0005524">
    <property type="term" value="F:ATP binding"/>
    <property type="evidence" value="ECO:0007669"/>
    <property type="project" value="UniProtKB-KW"/>
</dbReference>
<dbReference type="Proteomes" id="UP000664414">
    <property type="component" value="Unassembled WGS sequence"/>
</dbReference>
<gene>
    <name evidence="10" type="primary">accA</name>
    <name evidence="12" type="ORF">J0H12_06240</name>
</gene>
<evidence type="ECO:0000256" key="6">
    <source>
        <dbReference type="ARBA" id="ARBA00022840"/>
    </source>
</evidence>
<comment type="similarity">
    <text evidence="10">Belongs to the AccA family.</text>
</comment>
<dbReference type="PANTHER" id="PTHR42853:SF3">
    <property type="entry name" value="ACETYL-COENZYME A CARBOXYLASE CARBOXYL TRANSFERASE SUBUNIT ALPHA, CHLOROPLASTIC"/>
    <property type="match status" value="1"/>
</dbReference>
<dbReference type="GO" id="GO:2001295">
    <property type="term" value="P:malonyl-CoA biosynthetic process"/>
    <property type="evidence" value="ECO:0007669"/>
    <property type="project" value="UniProtKB-UniRule"/>
</dbReference>
<keyword evidence="10" id="KW-0963">Cytoplasm</keyword>
<evidence type="ECO:0000256" key="10">
    <source>
        <dbReference type="HAMAP-Rule" id="MF_00823"/>
    </source>
</evidence>
<reference evidence="12" key="1">
    <citation type="submission" date="2021-02" db="EMBL/GenBank/DDBJ databases">
        <title>Thiocyanate and organic carbon inputs drive convergent selection for specific autotrophic Afipia and Thiobacillus strains within complex microbiomes.</title>
        <authorList>
            <person name="Huddy R.J."/>
            <person name="Sachdeva R."/>
            <person name="Kadzinga F."/>
            <person name="Kantor R.S."/>
            <person name="Harrison S.T.L."/>
            <person name="Banfield J.F."/>
        </authorList>
    </citation>
    <scope>NUCLEOTIDE SEQUENCE</scope>
    <source>
        <strain evidence="12">SCN18_10_11_15_R4_P_38_20</strain>
    </source>
</reference>
<keyword evidence="7 10" id="KW-0443">Lipid metabolism</keyword>
<evidence type="ECO:0000256" key="8">
    <source>
        <dbReference type="ARBA" id="ARBA00023160"/>
    </source>
</evidence>
<dbReference type="PROSITE" id="PS50989">
    <property type="entry name" value="COA_CT_CTER"/>
    <property type="match status" value="1"/>
</dbReference>
<dbReference type="NCBIfam" id="NF041504">
    <property type="entry name" value="AccA_sub"/>
    <property type="match status" value="1"/>
</dbReference>
<dbReference type="Pfam" id="PF03255">
    <property type="entry name" value="ACCA"/>
    <property type="match status" value="1"/>
</dbReference>
<evidence type="ECO:0000256" key="2">
    <source>
        <dbReference type="ARBA" id="ARBA00022516"/>
    </source>
</evidence>
<dbReference type="GO" id="GO:0006633">
    <property type="term" value="P:fatty acid biosynthetic process"/>
    <property type="evidence" value="ECO:0007669"/>
    <property type="project" value="UniProtKB-KW"/>
</dbReference>
<comment type="catalytic activity">
    <reaction evidence="9 10">
        <text>N(6)-carboxybiotinyl-L-lysyl-[protein] + acetyl-CoA = N(6)-biotinyl-L-lysyl-[protein] + malonyl-CoA</text>
        <dbReference type="Rhea" id="RHEA:54728"/>
        <dbReference type="Rhea" id="RHEA-COMP:10505"/>
        <dbReference type="Rhea" id="RHEA-COMP:10506"/>
        <dbReference type="ChEBI" id="CHEBI:57288"/>
        <dbReference type="ChEBI" id="CHEBI:57384"/>
        <dbReference type="ChEBI" id="CHEBI:83144"/>
        <dbReference type="ChEBI" id="CHEBI:83145"/>
        <dbReference type="EC" id="2.1.3.15"/>
    </reaction>
</comment>
<dbReference type="HAMAP" id="MF_00823">
    <property type="entry name" value="AcetylCoA_CT_alpha"/>
    <property type="match status" value="1"/>
</dbReference>
<dbReference type="GO" id="GO:0003989">
    <property type="term" value="F:acetyl-CoA carboxylase activity"/>
    <property type="evidence" value="ECO:0007669"/>
    <property type="project" value="InterPro"/>
</dbReference>
<feature type="domain" description="CoA carboxyltransferase C-terminal" evidence="11">
    <location>
        <begin position="39"/>
        <end position="292"/>
    </location>
</feature>
<comment type="subcellular location">
    <subcellularLocation>
        <location evidence="10">Cytoplasm</location>
    </subcellularLocation>
</comment>
<dbReference type="InterPro" id="IPR029045">
    <property type="entry name" value="ClpP/crotonase-like_dom_sf"/>
</dbReference>
<keyword evidence="6 10" id="KW-0067">ATP-binding</keyword>
<proteinExistence type="inferred from homology"/>
<comment type="function">
    <text evidence="10">Component of the acetyl coenzyme A carboxylase (ACC) complex. First, biotin carboxylase catalyzes the carboxylation of biotin on its carrier protein (BCCP) and then the CO(2) group is transferred by the carboxyltransferase to acetyl-CoA to form malonyl-CoA.</text>
</comment>
<comment type="caution">
    <text evidence="12">The sequence shown here is derived from an EMBL/GenBank/DDBJ whole genome shotgun (WGS) entry which is preliminary data.</text>
</comment>
<evidence type="ECO:0000256" key="1">
    <source>
        <dbReference type="ARBA" id="ARBA00004956"/>
    </source>
</evidence>
<dbReference type="AlphaFoldDB" id="A0A8J7PRR7"/>
<comment type="subunit">
    <text evidence="10">Acetyl-CoA carboxylase is a heterohexamer composed of biotin carboxyl carrier protein (AccB), biotin carboxylase (AccC) and two subunits each of ACCase subunit alpha (AccA) and ACCase subunit beta (AccD).</text>
</comment>
<keyword evidence="8 10" id="KW-0275">Fatty acid biosynthesis</keyword>
<dbReference type="PANTHER" id="PTHR42853">
    <property type="entry name" value="ACETYL-COENZYME A CARBOXYLASE CARBOXYL TRANSFERASE SUBUNIT ALPHA"/>
    <property type="match status" value="1"/>
</dbReference>
<keyword evidence="5 10" id="KW-0276">Fatty acid metabolism</keyword>
<dbReference type="GO" id="GO:0009317">
    <property type="term" value="C:acetyl-CoA carboxylase complex"/>
    <property type="evidence" value="ECO:0007669"/>
    <property type="project" value="InterPro"/>
</dbReference>
<evidence type="ECO:0000313" key="13">
    <source>
        <dbReference type="Proteomes" id="UP000664414"/>
    </source>
</evidence>
<dbReference type="PRINTS" id="PR01069">
    <property type="entry name" value="ACCCTRFRASEA"/>
</dbReference>
<sequence length="318" mass="34783">MIVSLDFEKNIIEIEQKLNELRHLSRAGDVNIAQEINHLEEKLKKQLLQIYTHLTPWQKVQVARHPDRPHLLDFIRVLIDDFIELSGDRKFGEDQALIGGLGRFRGQSVVVMGTEKGHDTDSRIKHNFGMAKPEGYRKAQRLMELANQFHLPILTFVDTAGAHPAKEAEERGQAEAIARCVETLLTVEVPVIATITGEGGSGGAIALAAANEVIMLEHSVYSVVSPEGCASILWRSADKKQDAAAAQKLTALDLKELGVIETIVPEPLGGAQRSPLSAITKTGDAIEVALSKYIALPGAELCAHRRNKFLSIGEKGLD</sequence>
<dbReference type="EC" id="2.1.3.15" evidence="10"/>
<protein>
    <recommendedName>
        <fullName evidence="10">Acetyl-coenzyme A carboxylase carboxyl transferase subunit alpha</fullName>
        <shortName evidence="10">ACCase subunit alpha</shortName>
        <shortName evidence="10">Acetyl-CoA carboxylase carboxyltransferase subunit alpha</shortName>
        <ecNumber evidence="10">2.1.3.15</ecNumber>
    </recommendedName>
</protein>
<keyword evidence="2 10" id="KW-0444">Lipid biosynthesis</keyword>
<evidence type="ECO:0000256" key="5">
    <source>
        <dbReference type="ARBA" id="ARBA00022832"/>
    </source>
</evidence>
<evidence type="ECO:0000256" key="4">
    <source>
        <dbReference type="ARBA" id="ARBA00022741"/>
    </source>
</evidence>
<dbReference type="NCBIfam" id="TIGR00513">
    <property type="entry name" value="accA"/>
    <property type="match status" value="1"/>
</dbReference>
<keyword evidence="12" id="KW-0436">Ligase</keyword>
<accession>A0A8J7PRR7</accession>
<keyword evidence="4 10" id="KW-0547">Nucleotide-binding</keyword>
<dbReference type="InterPro" id="IPR011763">
    <property type="entry name" value="COA_CT_C"/>
</dbReference>
<evidence type="ECO:0000256" key="7">
    <source>
        <dbReference type="ARBA" id="ARBA00023098"/>
    </source>
</evidence>
<organism evidence="12 13">
    <name type="scientific">Candidatus Paracaedimonas acanthamoebae</name>
    <dbReference type="NCBI Taxonomy" id="244581"/>
    <lineage>
        <taxon>Bacteria</taxon>
        <taxon>Pseudomonadati</taxon>
        <taxon>Pseudomonadota</taxon>
        <taxon>Alphaproteobacteria</taxon>
        <taxon>Holosporales</taxon>
        <taxon>Caedimonadaceae</taxon>
        <taxon>Candidatus Paracaedimonas</taxon>
    </lineage>
</organism>
<dbReference type="GO" id="GO:0016743">
    <property type="term" value="F:carboxyl- or carbamoyltransferase activity"/>
    <property type="evidence" value="ECO:0007669"/>
    <property type="project" value="UniProtKB-UniRule"/>
</dbReference>
<dbReference type="InterPro" id="IPR001095">
    <property type="entry name" value="Acetyl_CoA_COase_a_su"/>
</dbReference>
<evidence type="ECO:0000259" key="11">
    <source>
        <dbReference type="PROSITE" id="PS50989"/>
    </source>
</evidence>